<feature type="region of interest" description="Disordered" evidence="1">
    <location>
        <begin position="27"/>
        <end position="50"/>
    </location>
</feature>
<dbReference type="OrthoDB" id="7960055at2"/>
<name>A0A2U8VYG6_9HYPH</name>
<dbReference type="GO" id="GO:0031012">
    <property type="term" value="C:extracellular matrix"/>
    <property type="evidence" value="ECO:0007669"/>
    <property type="project" value="TreeGrafter"/>
</dbReference>
<dbReference type="PANTHER" id="PTHR24023:SF1082">
    <property type="entry name" value="COLLAGEN TRIPLE HELIX REPEAT"/>
    <property type="match status" value="1"/>
</dbReference>
<dbReference type="AlphaFoldDB" id="A0A2U8VYG6"/>
<organism evidence="3 4">
    <name type="scientific">Methylobacterium radiodurans</name>
    <dbReference type="NCBI Taxonomy" id="2202828"/>
    <lineage>
        <taxon>Bacteria</taxon>
        <taxon>Pseudomonadati</taxon>
        <taxon>Pseudomonadota</taxon>
        <taxon>Alphaproteobacteria</taxon>
        <taxon>Hyphomicrobiales</taxon>
        <taxon>Methylobacteriaceae</taxon>
        <taxon>Methylobacterium</taxon>
    </lineage>
</organism>
<keyword evidence="2" id="KW-0732">Signal</keyword>
<dbReference type="KEGG" id="meti:DK427_23310"/>
<evidence type="ECO:0000256" key="2">
    <source>
        <dbReference type="SAM" id="SignalP"/>
    </source>
</evidence>
<keyword evidence="4" id="KW-1185">Reference proteome</keyword>
<dbReference type="Proteomes" id="UP000246058">
    <property type="component" value="Chromosome"/>
</dbReference>
<feature type="region of interest" description="Disordered" evidence="1">
    <location>
        <begin position="123"/>
        <end position="220"/>
    </location>
</feature>
<protein>
    <submittedName>
        <fullName evidence="3">Collagen-like protein</fullName>
    </submittedName>
</protein>
<dbReference type="InterPro" id="IPR050149">
    <property type="entry name" value="Collagen_superfamily"/>
</dbReference>
<feature type="compositionally biased region" description="Basic and acidic residues" evidence="1">
    <location>
        <begin position="186"/>
        <end position="200"/>
    </location>
</feature>
<evidence type="ECO:0000313" key="3">
    <source>
        <dbReference type="EMBL" id="AWN38310.1"/>
    </source>
</evidence>
<feature type="chain" id="PRO_5015950386" evidence="2">
    <location>
        <begin position="27"/>
        <end position="285"/>
    </location>
</feature>
<proteinExistence type="predicted"/>
<dbReference type="InterPro" id="IPR008160">
    <property type="entry name" value="Collagen"/>
</dbReference>
<feature type="signal peptide" evidence="2">
    <location>
        <begin position="1"/>
        <end position="26"/>
    </location>
</feature>
<sequence>MGSGLGPTRALALLAGLLLTAGAAPAQNAPAGAAPPSGARAARPAPRPPSQPIMVYDARIEAGDLRISGSVRKPNAIVVMDEDISIQADRRGRFVFRLPYRPGTCVVSLKSDEDEREAVIANCAPEGQPGPKGDPGPVGQAGAQGQPGETGPKGEKGDTGPAGPAGMAGPVGPQGQAGIPGPRGEAGPKGDPGPKGDAGPKGEPGPRGLVGTAGAPGPAASAPLRAVRAESCGAGGCTVSCERGEVFVSAYCLKSGHPVYAEGEGAPNATCPSEAAGMVGICGRL</sequence>
<dbReference type="EMBL" id="CP029551">
    <property type="protein sequence ID" value="AWN38310.1"/>
    <property type="molecule type" value="Genomic_DNA"/>
</dbReference>
<feature type="compositionally biased region" description="Low complexity" evidence="1">
    <location>
        <begin position="161"/>
        <end position="185"/>
    </location>
</feature>
<accession>A0A2U8VYG6</accession>
<dbReference type="GO" id="GO:0005615">
    <property type="term" value="C:extracellular space"/>
    <property type="evidence" value="ECO:0007669"/>
    <property type="project" value="TreeGrafter"/>
</dbReference>
<feature type="compositionally biased region" description="Low complexity" evidence="1">
    <location>
        <begin position="135"/>
        <end position="150"/>
    </location>
</feature>
<evidence type="ECO:0000256" key="1">
    <source>
        <dbReference type="SAM" id="MobiDB-lite"/>
    </source>
</evidence>
<keyword evidence="3" id="KW-0176">Collagen</keyword>
<feature type="compositionally biased region" description="Low complexity" evidence="1">
    <location>
        <begin position="27"/>
        <end position="44"/>
    </location>
</feature>
<dbReference type="PANTHER" id="PTHR24023">
    <property type="entry name" value="COLLAGEN ALPHA"/>
    <property type="match status" value="1"/>
</dbReference>
<reference evidence="3 4" key="1">
    <citation type="submission" date="2018-05" db="EMBL/GenBank/DDBJ databases">
        <title>Complete Genome Sequence of Methylobacterium sp. 17Sr1-43.</title>
        <authorList>
            <person name="Srinivasan S."/>
        </authorList>
    </citation>
    <scope>NUCLEOTIDE SEQUENCE [LARGE SCALE GENOMIC DNA]</scope>
    <source>
        <strain evidence="3 4">17Sr1-43</strain>
    </source>
</reference>
<dbReference type="RefSeq" id="WP_109953467.1">
    <property type="nucleotide sequence ID" value="NZ_CP029551.1"/>
</dbReference>
<evidence type="ECO:0000313" key="4">
    <source>
        <dbReference type="Proteomes" id="UP000246058"/>
    </source>
</evidence>
<dbReference type="Pfam" id="PF01391">
    <property type="entry name" value="Collagen"/>
    <property type="match status" value="1"/>
</dbReference>
<gene>
    <name evidence="3" type="ORF">DK427_23310</name>
</gene>